<dbReference type="EMBL" id="CP071090">
    <property type="protein sequence ID" value="QSQ28611.1"/>
    <property type="molecule type" value="Genomic_DNA"/>
</dbReference>
<name>A0ABX7PDW3_9BACT</name>
<protein>
    <submittedName>
        <fullName evidence="1">Uncharacterized protein</fullName>
    </submittedName>
</protein>
<evidence type="ECO:0000313" key="2">
    <source>
        <dbReference type="Proteomes" id="UP000662747"/>
    </source>
</evidence>
<evidence type="ECO:0000313" key="1">
    <source>
        <dbReference type="EMBL" id="QSQ28611.1"/>
    </source>
</evidence>
<accession>A0ABX7PDW3</accession>
<keyword evidence="2" id="KW-1185">Reference proteome</keyword>
<organism evidence="1 2">
    <name type="scientific">Pyxidicoccus parkwayensis</name>
    <dbReference type="NCBI Taxonomy" id="2813578"/>
    <lineage>
        <taxon>Bacteria</taxon>
        <taxon>Pseudomonadati</taxon>
        <taxon>Myxococcota</taxon>
        <taxon>Myxococcia</taxon>
        <taxon>Myxococcales</taxon>
        <taxon>Cystobacterineae</taxon>
        <taxon>Myxococcaceae</taxon>
        <taxon>Pyxidicoccus</taxon>
    </lineage>
</organism>
<reference evidence="1 2" key="1">
    <citation type="submission" date="2021-02" db="EMBL/GenBank/DDBJ databases">
        <title>De Novo genome assembly of isolated myxobacteria.</title>
        <authorList>
            <person name="Stevens D.C."/>
        </authorList>
    </citation>
    <scope>NUCLEOTIDE SEQUENCE [LARGE SCALE GENOMIC DNA]</scope>
    <source>
        <strain evidence="2">SCPEA02</strain>
    </source>
</reference>
<proteinExistence type="predicted"/>
<gene>
    <name evidence="1" type="ORF">JY651_50935</name>
</gene>
<sequence length="134" mass="14889">MSGPEGSGAKKPTSNAEVRQWYLDKVGTIPELDKKWAAEGVSLEERAKRAVSIRHEARLEARKMMSSPLELAMLRARDFFKYGNINGPSFDSLVKKAEAKGLRGDDVFKELIGSSNRTNQTVNQHLLGETRPTS</sequence>
<dbReference type="Proteomes" id="UP000662747">
    <property type="component" value="Chromosome"/>
</dbReference>